<evidence type="ECO:0000256" key="3">
    <source>
        <dbReference type="ARBA" id="ARBA00022484"/>
    </source>
</evidence>
<evidence type="ECO:0000256" key="6">
    <source>
        <dbReference type="ARBA" id="ARBA00022670"/>
    </source>
</evidence>
<feature type="domain" description="Peptidase C3" evidence="22">
    <location>
        <begin position="949"/>
        <end position="1170"/>
    </location>
</feature>
<evidence type="ECO:0000256" key="2">
    <source>
        <dbReference type="ARBA" id="ARBA00004551"/>
    </source>
</evidence>
<evidence type="ECO:0000256" key="19">
    <source>
        <dbReference type="SAM" id="Phobius"/>
    </source>
</evidence>
<dbReference type="GO" id="GO:0003723">
    <property type="term" value="F:RNA binding"/>
    <property type="evidence" value="ECO:0007669"/>
    <property type="project" value="InterPro"/>
</dbReference>
<evidence type="ECO:0000256" key="8">
    <source>
        <dbReference type="ARBA" id="ARBA00022695"/>
    </source>
</evidence>
<feature type="domain" description="RdRp catalytic" evidence="20">
    <location>
        <begin position="1459"/>
        <end position="1586"/>
    </location>
</feature>
<evidence type="ECO:0000256" key="10">
    <source>
        <dbReference type="ARBA" id="ARBA00022801"/>
    </source>
</evidence>
<keyword evidence="4" id="KW-0191">Covalent protein-RNA linkage</keyword>
<protein>
    <submittedName>
        <fullName evidence="23">RNA-dependent RNA polymerase</fullName>
    </submittedName>
</protein>
<dbReference type="GO" id="GO:0033644">
    <property type="term" value="C:host cell membrane"/>
    <property type="evidence" value="ECO:0007669"/>
    <property type="project" value="UniProtKB-SubCell"/>
</dbReference>
<evidence type="ECO:0000256" key="5">
    <source>
        <dbReference type="ARBA" id="ARBA00022553"/>
    </source>
</evidence>
<evidence type="ECO:0000256" key="9">
    <source>
        <dbReference type="ARBA" id="ARBA00022741"/>
    </source>
</evidence>
<keyword evidence="13" id="KW-0067">ATP-binding</keyword>
<dbReference type="SUPFAM" id="SSF56672">
    <property type="entry name" value="DNA/RNA polymerases"/>
    <property type="match status" value="1"/>
</dbReference>
<dbReference type="InterPro" id="IPR000199">
    <property type="entry name" value="Peptidase_C3A/C3B_picornavir"/>
</dbReference>
<dbReference type="CDD" id="cd23194">
    <property type="entry name" value="Dicistroviridae_RdRp"/>
    <property type="match status" value="1"/>
</dbReference>
<keyword evidence="16 19" id="KW-0472">Membrane</keyword>
<dbReference type="Pfam" id="PF00548">
    <property type="entry name" value="Peptidase_C3"/>
    <property type="match status" value="1"/>
</dbReference>
<dbReference type="Gene3D" id="3.30.70.270">
    <property type="match status" value="1"/>
</dbReference>
<dbReference type="InterPro" id="IPR000605">
    <property type="entry name" value="Helicase_SF3_ssDNA/RNA_vir"/>
</dbReference>
<dbReference type="Pfam" id="PF00910">
    <property type="entry name" value="RNA_helicase"/>
    <property type="match status" value="1"/>
</dbReference>
<evidence type="ECO:0000256" key="16">
    <source>
        <dbReference type="ARBA" id="ARBA00023136"/>
    </source>
</evidence>
<keyword evidence="14" id="KW-1043">Host membrane</keyword>
<evidence type="ECO:0000259" key="22">
    <source>
        <dbReference type="PROSITE" id="PS51874"/>
    </source>
</evidence>
<keyword evidence="5" id="KW-0597">Phosphoprotein</keyword>
<evidence type="ECO:0000256" key="18">
    <source>
        <dbReference type="SAM" id="MobiDB-lite"/>
    </source>
</evidence>
<dbReference type="InterPro" id="IPR009003">
    <property type="entry name" value="Peptidase_S1_PA"/>
</dbReference>
<feature type="transmembrane region" description="Helical" evidence="19">
    <location>
        <begin position="228"/>
        <end position="246"/>
    </location>
</feature>
<keyword evidence="11" id="KW-0347">Helicase</keyword>
<organism evidence="23">
    <name type="scientific">Picornavirales sp</name>
    <dbReference type="NCBI Taxonomy" id="1955153"/>
    <lineage>
        <taxon>Viruses</taxon>
        <taxon>Riboviria</taxon>
        <taxon>Orthornavirae</taxon>
        <taxon>Pisuviricota</taxon>
        <taxon>Pisoniviricetes</taxon>
        <taxon>Picornavirales</taxon>
    </lineage>
</organism>
<feature type="domain" description="SF3 helicase" evidence="21">
    <location>
        <begin position="431"/>
        <end position="610"/>
    </location>
</feature>
<dbReference type="Pfam" id="PF00680">
    <property type="entry name" value="RdRP_1"/>
    <property type="match status" value="1"/>
</dbReference>
<sequence>MLRKNPYRNKSWFDCVSVLEAAYDEAMLAPSYEFDGWDWNVVEEFFDDLEEQRLFRPKSMNPAHIENMNAKKLKSISRALRLRVVDKPRFYLSVHYATMRMKQLLLTRDSVPSLEQICREELRSYSVEPYEDFEAQAGGSDSFDIDEFEAQAWWDSLSINHKVEISPEDKEKIDNVTNTMKETLEAANRTLNNVSAVASSVKFSLEVLPTAILIITLILFCRGKPKKVWIPVIYLFGVPLFGYLTMKIGAQFSDNVKKRIHDVLYQSDFDEEVDGGIDEGFYAEANNETPIVGLALLLTSLVTVHTVPKGKRSANFMKSIGDLPKLTDGLTTVSAFVIDLFVKCVNEIKTMVNGGDVEEWIVKTEPEIDAWCTSVREIAQEMHEGRLPMNLGSRDRARQLEIQGAKLTQKVFAGVEGIRVKNALTAYGKMLKKVQDAFDCFSPSKQFVRQEPYAITCAGSPGVGKSWIVSMLIADVLARVLPERDLPEFQRNPAQFMYHRFFEEEFWTDYQNQFCCVIDDFMQFRDTLGVPGEALEFVRMVNNAPHTLHMADLASKGKIQFTSKIIIVNTNQKNLEVASIVSKEALTRRMNCVLHVCPRKEYCTAATVNAEDPWNRVFDKDHPALKDENGVQKFNKDVYELIRVRYPDLRNRPDVFAEVGRYSYDEMINIICDEYQRNTQVADLYSGDFKSRISSSVEARLKNGTLYQAQAGDEEDKKNVEINIREFTFIKNRKAPVKIDPSDLELSDLDAIPESDEERMALTLDKVLPQHSYMWCLSDVREAMFFTATHFPKVWKSAGLLPPEDLTFGVRYIADVDKFVELFERLDDKVDRKIMEKFVLNHLLGGDLMSEPQWQIDVRSYFEDIRILAHNWLDQHPTLKQCLKYMGMIAAGAAIGFGMFKLYEMMTSRPEDGFIDESHPKNKRESRRPQRRPVKKLGEGNFVSEGGGDLNNHNLCKKITEKSLYILKFSDDRRLGNVFVYCGKKALIPYHYVTVLRSMVENDELQPDDDLVMRSNFQTESLPIKVKDILSARRTEKFVDKDLAIFLLPAHFHMHPNLIPHFASRELLGKHLDLNCTLIMPNNLSTENKPTYYWERLKAQYATTKQSTCEGEIYDIQEVFTYAAKTDKGDCGSILTIDDASVLTKIIGMHVAGTRSSGIGLSVALCREDFEEVDKCFEKLGHRDFPPPEEVIMDAQADNSPAPGVFMPYFNTPKRLHAATVSKLRRSALYDKVFKSPNLPARLAPWKDEKGMWHNPMSEAIGRYGPACIADINPGVLKCCIDSLYSKLLSTQRDPKRHKPRVFSFEEAVLGLDGVKFCDSIPRATSAGYPYVMRPQPGYRGKEWFFGKDQTYDLDRPQCQVLKQECGEIYDYARKGIRTLHIYVDTLKDETLPIAKVLIGKTRLVSACPLHLTIVTRQLFLDFSMWIMENRIANFCAVGINPYSSEWHQLALMLKTKGLNVFAGDFAGYDTRQLAIVLTAICDMINRWYGDEPENQLARLTIFQEVTSSIHLSGDTVYQWSSKLPSGHPLTTILNSLQGLVLLLLCWCELNGSGVKRLEEFWDNVYPMVYGDDNIVNVSDRACDFFNLRTISVVMTKFNQVYTNEDKSAENYEYKSLESCTFLKRGFLFQERIRRYVAPLALSSILDMLNWYMESPERIKTQKDNVQLVLKELSLHDAFGFHVLRQHILSESRECLQYEPPIIEYEQLQDIVLDSELVW</sequence>
<keyword evidence="3 23" id="KW-0696">RNA-directed RNA polymerase</keyword>
<reference evidence="23" key="1">
    <citation type="submission" date="2019-05" db="EMBL/GenBank/DDBJ databases">
        <title>Metatranscriptomic reconstruction reveals RNA viruses with the potential to shape carbon cycling in soil.</title>
        <authorList>
            <person name="Starr E.P."/>
            <person name="Nuccio E."/>
            <person name="Pett-Ridge J."/>
            <person name="Banfield J.F."/>
            <person name="Firestone M.K."/>
        </authorList>
    </citation>
    <scope>NUCLEOTIDE SEQUENCE</scope>
    <source>
        <strain evidence="23">H1_Bulk_28_FD_scaffold_4</strain>
    </source>
</reference>
<evidence type="ECO:0000313" key="23">
    <source>
        <dbReference type="EMBL" id="QDH91489.1"/>
    </source>
</evidence>
<feature type="transmembrane region" description="Helical" evidence="19">
    <location>
        <begin position="203"/>
        <end position="221"/>
    </location>
</feature>
<evidence type="ECO:0000256" key="14">
    <source>
        <dbReference type="ARBA" id="ARBA00022870"/>
    </source>
</evidence>
<feature type="region of interest" description="Disordered" evidence="18">
    <location>
        <begin position="913"/>
        <end position="945"/>
    </location>
</feature>
<keyword evidence="8" id="KW-0548">Nucleotidyltransferase</keyword>
<keyword evidence="15" id="KW-0693">Viral RNA replication</keyword>
<keyword evidence="7" id="KW-0808">Transferase</keyword>
<name>A0A514DCZ2_9VIRU</name>
<dbReference type="GO" id="GO:0006508">
    <property type="term" value="P:proteolysis"/>
    <property type="evidence" value="ECO:0007669"/>
    <property type="project" value="UniProtKB-KW"/>
</dbReference>
<dbReference type="GO" id="GO:0003724">
    <property type="term" value="F:RNA helicase activity"/>
    <property type="evidence" value="ECO:0007669"/>
    <property type="project" value="InterPro"/>
</dbReference>
<evidence type="ECO:0000256" key="15">
    <source>
        <dbReference type="ARBA" id="ARBA00022953"/>
    </source>
</evidence>
<dbReference type="InterPro" id="IPR043128">
    <property type="entry name" value="Rev_trsase/Diguanyl_cyclase"/>
</dbReference>
<dbReference type="InterPro" id="IPR044067">
    <property type="entry name" value="PCV_3C_PRO"/>
</dbReference>
<evidence type="ECO:0000259" key="20">
    <source>
        <dbReference type="PROSITE" id="PS50507"/>
    </source>
</evidence>
<comment type="subcellular location">
    <subcellularLocation>
        <location evidence="1">Host cytoplasm</location>
    </subcellularLocation>
    <subcellularLocation>
        <location evidence="2">Host membrane</location>
    </subcellularLocation>
</comment>
<proteinExistence type="predicted"/>
<keyword evidence="6" id="KW-0645">Protease</keyword>
<dbReference type="GO" id="GO:0006351">
    <property type="term" value="P:DNA-templated transcription"/>
    <property type="evidence" value="ECO:0007669"/>
    <property type="project" value="InterPro"/>
</dbReference>
<dbReference type="InterPro" id="IPR001205">
    <property type="entry name" value="RNA-dir_pol_C"/>
</dbReference>
<evidence type="ECO:0000256" key="7">
    <source>
        <dbReference type="ARBA" id="ARBA00022679"/>
    </source>
</evidence>
<dbReference type="PROSITE" id="PS51874">
    <property type="entry name" value="PCV_3C_PRO"/>
    <property type="match status" value="1"/>
</dbReference>
<evidence type="ECO:0000256" key="12">
    <source>
        <dbReference type="ARBA" id="ARBA00022807"/>
    </source>
</evidence>
<dbReference type="SUPFAM" id="SSF50494">
    <property type="entry name" value="Trypsin-like serine proteases"/>
    <property type="match status" value="1"/>
</dbReference>
<evidence type="ECO:0000259" key="21">
    <source>
        <dbReference type="PROSITE" id="PS51218"/>
    </source>
</evidence>
<evidence type="ECO:0000256" key="4">
    <source>
        <dbReference type="ARBA" id="ARBA00022520"/>
    </source>
</evidence>
<evidence type="ECO:0000256" key="11">
    <source>
        <dbReference type="ARBA" id="ARBA00022806"/>
    </source>
</evidence>
<keyword evidence="10" id="KW-0378">Hydrolase</keyword>
<dbReference type="GO" id="GO:0004197">
    <property type="term" value="F:cysteine-type endopeptidase activity"/>
    <property type="evidence" value="ECO:0007669"/>
    <property type="project" value="InterPro"/>
</dbReference>
<evidence type="ECO:0000256" key="1">
    <source>
        <dbReference type="ARBA" id="ARBA00004192"/>
    </source>
</evidence>
<keyword evidence="12" id="KW-0788">Thiol protease</keyword>
<evidence type="ECO:0000256" key="13">
    <source>
        <dbReference type="ARBA" id="ARBA00022840"/>
    </source>
</evidence>
<dbReference type="InterPro" id="IPR043504">
    <property type="entry name" value="Peptidase_S1_PA_chymotrypsin"/>
</dbReference>
<evidence type="ECO:0000256" key="17">
    <source>
        <dbReference type="ARBA" id="ARBA00023200"/>
    </source>
</evidence>
<dbReference type="InterPro" id="IPR007094">
    <property type="entry name" value="RNA-dir_pol_PSvirus"/>
</dbReference>
<accession>A0A514DCZ2</accession>
<keyword evidence="19" id="KW-0812">Transmembrane</keyword>
<dbReference type="PROSITE" id="PS50507">
    <property type="entry name" value="RDRP_SSRNA_POS"/>
    <property type="match status" value="1"/>
</dbReference>
<dbReference type="InterPro" id="IPR014759">
    <property type="entry name" value="Helicase_SF3_ssRNA_vir"/>
</dbReference>
<feature type="compositionally biased region" description="Basic residues" evidence="18">
    <location>
        <begin position="921"/>
        <end position="935"/>
    </location>
</feature>
<dbReference type="GO" id="GO:0003968">
    <property type="term" value="F:RNA-directed RNA polymerase activity"/>
    <property type="evidence" value="ECO:0007669"/>
    <property type="project" value="UniProtKB-KW"/>
</dbReference>
<keyword evidence="17" id="KW-1035">Host cytoplasm</keyword>
<gene>
    <name evidence="23" type="ORF">H1Bulk28FD4_000002</name>
</gene>
<dbReference type="PROSITE" id="PS51218">
    <property type="entry name" value="SF3_HELICASE_2"/>
    <property type="match status" value="1"/>
</dbReference>
<keyword evidence="19" id="KW-1133">Transmembrane helix</keyword>
<dbReference type="EMBL" id="MN036276">
    <property type="protein sequence ID" value="QDH91489.1"/>
    <property type="molecule type" value="Genomic_RNA"/>
</dbReference>
<keyword evidence="9" id="KW-0547">Nucleotide-binding</keyword>
<dbReference type="InterPro" id="IPR043502">
    <property type="entry name" value="DNA/RNA_pol_sf"/>
</dbReference>
<dbReference type="GO" id="GO:0005524">
    <property type="term" value="F:ATP binding"/>
    <property type="evidence" value="ECO:0007669"/>
    <property type="project" value="UniProtKB-KW"/>
</dbReference>
<dbReference type="Gene3D" id="2.40.10.10">
    <property type="entry name" value="Trypsin-like serine proteases"/>
    <property type="match status" value="1"/>
</dbReference>
<dbReference type="GO" id="GO:0039694">
    <property type="term" value="P:viral RNA genome replication"/>
    <property type="evidence" value="ECO:0007669"/>
    <property type="project" value="InterPro"/>
</dbReference>